<dbReference type="PANTHER" id="PTHR30625">
    <property type="entry name" value="PROTEIN TOLQ"/>
    <property type="match status" value="1"/>
</dbReference>
<evidence type="ECO:0000313" key="9">
    <source>
        <dbReference type="EMBL" id="WOJ93100.1"/>
    </source>
</evidence>
<feature type="transmembrane region" description="Helical" evidence="7">
    <location>
        <begin position="20"/>
        <end position="38"/>
    </location>
</feature>
<protein>
    <submittedName>
        <fullName evidence="9">MotA/TolQ/ExbB proton channel family protein</fullName>
    </submittedName>
</protein>
<feature type="transmembrane region" description="Helical" evidence="7">
    <location>
        <begin position="132"/>
        <end position="156"/>
    </location>
</feature>
<keyword evidence="6" id="KW-0653">Protein transport</keyword>
<reference evidence="9 10" key="1">
    <citation type="submission" date="2023-10" db="EMBL/GenBank/DDBJ databases">
        <title>Two novel species belonging to the OM43/NOR5 clade.</title>
        <authorList>
            <person name="Park M."/>
        </authorList>
    </citation>
    <scope>NUCLEOTIDE SEQUENCE [LARGE SCALE GENOMIC DNA]</scope>
    <source>
        <strain evidence="9 10">IMCC43200</strain>
    </source>
</reference>
<sequence length="181" mass="19867">MTFLIDTYLPWFGDLLELGGPILGLILLLAFAMWWLLFERAYYLVRDFPQELDGAKRQWSMRSDRRSWFAEKHRAQLLGGIASRLTQNFSLINTLIKVCPLLGLLGTVLGMLEVFDALAATGSNNPRSMASGVSKATVSTLAGMVVAIVGLLAASLGERRAAALRENLPTHFPQTEGSQNA</sequence>
<evidence type="ECO:0000259" key="8">
    <source>
        <dbReference type="Pfam" id="PF01618"/>
    </source>
</evidence>
<keyword evidence="4 7" id="KW-1133">Transmembrane helix</keyword>
<dbReference type="Pfam" id="PF01618">
    <property type="entry name" value="MotA_ExbB"/>
    <property type="match status" value="1"/>
</dbReference>
<organism evidence="9 10">
    <name type="scientific">Congregibacter variabilis</name>
    <dbReference type="NCBI Taxonomy" id="3081200"/>
    <lineage>
        <taxon>Bacteria</taxon>
        <taxon>Pseudomonadati</taxon>
        <taxon>Pseudomonadota</taxon>
        <taxon>Gammaproteobacteria</taxon>
        <taxon>Cellvibrionales</taxon>
        <taxon>Halieaceae</taxon>
        <taxon>Congregibacter</taxon>
    </lineage>
</organism>
<evidence type="ECO:0000256" key="2">
    <source>
        <dbReference type="ARBA" id="ARBA00022475"/>
    </source>
</evidence>
<comment type="similarity">
    <text evidence="6">Belongs to the exbB/tolQ family.</text>
</comment>
<dbReference type="RefSeq" id="WP_407347759.1">
    <property type="nucleotide sequence ID" value="NZ_CP136864.1"/>
</dbReference>
<evidence type="ECO:0000256" key="1">
    <source>
        <dbReference type="ARBA" id="ARBA00004651"/>
    </source>
</evidence>
<evidence type="ECO:0000256" key="3">
    <source>
        <dbReference type="ARBA" id="ARBA00022692"/>
    </source>
</evidence>
<evidence type="ECO:0000313" key="10">
    <source>
        <dbReference type="Proteomes" id="UP001626537"/>
    </source>
</evidence>
<evidence type="ECO:0000256" key="6">
    <source>
        <dbReference type="RuleBase" id="RU004057"/>
    </source>
</evidence>
<gene>
    <name evidence="9" type="ORF">R0135_15125</name>
</gene>
<keyword evidence="10" id="KW-1185">Reference proteome</keyword>
<proteinExistence type="inferred from homology"/>
<dbReference type="Proteomes" id="UP001626537">
    <property type="component" value="Chromosome"/>
</dbReference>
<dbReference type="InterPro" id="IPR050790">
    <property type="entry name" value="ExbB/TolQ_transport"/>
</dbReference>
<dbReference type="EMBL" id="CP136864">
    <property type="protein sequence ID" value="WOJ93100.1"/>
    <property type="molecule type" value="Genomic_DNA"/>
</dbReference>
<name>A0ABZ0I1S8_9GAMM</name>
<keyword evidence="2" id="KW-1003">Cell membrane</keyword>
<feature type="domain" description="MotA/TolQ/ExbB proton channel" evidence="8">
    <location>
        <begin position="81"/>
        <end position="165"/>
    </location>
</feature>
<keyword evidence="6" id="KW-0813">Transport</keyword>
<dbReference type="PANTHER" id="PTHR30625:SF18">
    <property type="entry name" value="TONB2 ENERGY TRANSDUCTION SYSTEM INNER MEMBRANE COMPONENT EXBB"/>
    <property type="match status" value="1"/>
</dbReference>
<comment type="subcellular location">
    <subcellularLocation>
        <location evidence="1">Cell membrane</location>
        <topology evidence="1">Multi-pass membrane protein</topology>
    </subcellularLocation>
    <subcellularLocation>
        <location evidence="6">Membrane</location>
        <topology evidence="6">Multi-pass membrane protein</topology>
    </subcellularLocation>
</comment>
<dbReference type="InterPro" id="IPR002898">
    <property type="entry name" value="MotA_ExbB_proton_chnl"/>
</dbReference>
<evidence type="ECO:0000256" key="5">
    <source>
        <dbReference type="ARBA" id="ARBA00023136"/>
    </source>
</evidence>
<keyword evidence="3 7" id="KW-0812">Transmembrane</keyword>
<evidence type="ECO:0000256" key="7">
    <source>
        <dbReference type="SAM" id="Phobius"/>
    </source>
</evidence>
<keyword evidence="5 7" id="KW-0472">Membrane</keyword>
<feature type="transmembrane region" description="Helical" evidence="7">
    <location>
        <begin position="94"/>
        <end position="112"/>
    </location>
</feature>
<accession>A0ABZ0I1S8</accession>
<evidence type="ECO:0000256" key="4">
    <source>
        <dbReference type="ARBA" id="ARBA00022989"/>
    </source>
</evidence>